<name>A0ABN9UMW2_9DINO</name>
<evidence type="ECO:0000256" key="1">
    <source>
        <dbReference type="SAM" id="MobiDB-lite"/>
    </source>
</evidence>
<evidence type="ECO:0000313" key="2">
    <source>
        <dbReference type="EMBL" id="CAK0861258.1"/>
    </source>
</evidence>
<comment type="caution">
    <text evidence="2">The sequence shown here is derived from an EMBL/GenBank/DDBJ whole genome shotgun (WGS) entry which is preliminary data.</text>
</comment>
<proteinExistence type="predicted"/>
<feature type="compositionally biased region" description="Low complexity" evidence="1">
    <location>
        <begin position="249"/>
        <end position="261"/>
    </location>
</feature>
<gene>
    <name evidence="2" type="ORF">PCOR1329_LOCUS49992</name>
</gene>
<organism evidence="2 3">
    <name type="scientific">Prorocentrum cordatum</name>
    <dbReference type="NCBI Taxonomy" id="2364126"/>
    <lineage>
        <taxon>Eukaryota</taxon>
        <taxon>Sar</taxon>
        <taxon>Alveolata</taxon>
        <taxon>Dinophyceae</taxon>
        <taxon>Prorocentrales</taxon>
        <taxon>Prorocentraceae</taxon>
        <taxon>Prorocentrum</taxon>
    </lineage>
</organism>
<accession>A0ABN9UMW2</accession>
<reference evidence="2" key="1">
    <citation type="submission" date="2023-10" db="EMBL/GenBank/DDBJ databases">
        <authorList>
            <person name="Chen Y."/>
            <person name="Shah S."/>
            <person name="Dougan E. K."/>
            <person name="Thang M."/>
            <person name="Chan C."/>
        </authorList>
    </citation>
    <scope>NUCLEOTIDE SEQUENCE [LARGE SCALE GENOMIC DNA]</scope>
</reference>
<dbReference type="EMBL" id="CAUYUJ010016056">
    <property type="protein sequence ID" value="CAK0861258.1"/>
    <property type="molecule type" value="Genomic_DNA"/>
</dbReference>
<sequence>MAVAARTPARRARGLRAARGSQVVITTLAAVVLGSLPGGPLLARAGRARPPARGTGARARSSAGRAPTQLRARGGQQGWPAPHPPWQPEQPLTQPRPGYGEQVPSPHAVAAHQGLGHWGDSRPNAPREDGPPSQKQLALAEELAWQAGRAVPEDARRSQQECARVIDQLEGMVPPSQNQLAFAEELARQAGRAMPEDAFRSKQECRKFITELEAARMSRQYAVAPDSGMGRWDHARPSAPGGRCRRTRAGASRSARESSTS</sequence>
<keyword evidence="3" id="KW-1185">Reference proteome</keyword>
<protein>
    <submittedName>
        <fullName evidence="2">Uncharacterized protein</fullName>
    </submittedName>
</protein>
<feature type="region of interest" description="Disordered" evidence="1">
    <location>
        <begin position="37"/>
        <end position="135"/>
    </location>
</feature>
<evidence type="ECO:0000313" key="3">
    <source>
        <dbReference type="Proteomes" id="UP001189429"/>
    </source>
</evidence>
<feature type="region of interest" description="Disordered" evidence="1">
    <location>
        <begin position="225"/>
        <end position="261"/>
    </location>
</feature>
<dbReference type="Proteomes" id="UP001189429">
    <property type="component" value="Unassembled WGS sequence"/>
</dbReference>
<feature type="compositionally biased region" description="Low complexity" evidence="1">
    <location>
        <begin position="37"/>
        <end position="68"/>
    </location>
</feature>